<dbReference type="Gene3D" id="3.40.50.1820">
    <property type="entry name" value="alpha/beta hydrolase"/>
    <property type="match status" value="1"/>
</dbReference>
<keyword evidence="4" id="KW-1185">Reference proteome</keyword>
<gene>
    <name evidence="3" type="ORF">QRT04_12895</name>
</gene>
<dbReference type="PANTHER" id="PTHR48081:SF8">
    <property type="entry name" value="ALPHA_BETA HYDROLASE FOLD-3 DOMAIN-CONTAINING PROTEIN-RELATED"/>
    <property type="match status" value="1"/>
</dbReference>
<dbReference type="PANTHER" id="PTHR48081">
    <property type="entry name" value="AB HYDROLASE SUPERFAMILY PROTEIN C4A8.06C"/>
    <property type="match status" value="1"/>
</dbReference>
<sequence>MTEVAWRRPPFDPEIQAALESQRSEVVTALASDEVPELRERSVVPSDALLSQNGRLAVTRLVVPGAAGAPDVPAVLVRPRTAPDERTPVLFHLHGGGLVTGTMYDDLVPAVSLAADLGCAVLSVDYRLAPEHPYPAALEDAYGALVWMVEEAGDLGLDADRVVIGGVSAGGGLAAAATLLSRESGGPAVIGQMLVCPMLDDRNDTTSAVQMAGVGAWDRQANQTAWSAYLGDRVGTPGVPSYAAPARATDLADLPPTFIDVGSAETFRDECVAFAGALWAAGSQAELHVWPGGCHGFEFLVPDAAISRAARAARTRWLRRTLAASAGARRRG</sequence>
<dbReference type="SUPFAM" id="SSF53474">
    <property type="entry name" value="alpha/beta-Hydrolases"/>
    <property type="match status" value="1"/>
</dbReference>
<evidence type="ECO:0000256" key="1">
    <source>
        <dbReference type="ARBA" id="ARBA00022801"/>
    </source>
</evidence>
<evidence type="ECO:0000313" key="4">
    <source>
        <dbReference type="Proteomes" id="UP001529338"/>
    </source>
</evidence>
<dbReference type="Pfam" id="PF07859">
    <property type="entry name" value="Abhydrolase_3"/>
    <property type="match status" value="1"/>
</dbReference>
<evidence type="ECO:0000259" key="2">
    <source>
        <dbReference type="Pfam" id="PF07859"/>
    </source>
</evidence>
<reference evidence="3 4" key="1">
    <citation type="submission" date="2023-06" db="EMBL/GenBank/DDBJ databases">
        <title>Cellulomonas sp. MW4 Whole genome sequence.</title>
        <authorList>
            <person name="Park S."/>
        </authorList>
    </citation>
    <scope>NUCLEOTIDE SEQUENCE [LARGE SCALE GENOMIC DNA]</scope>
    <source>
        <strain evidence="3 4">MW4</strain>
    </source>
</reference>
<dbReference type="RefSeq" id="WP_289455848.1">
    <property type="nucleotide sequence ID" value="NZ_JAUCGQ010000002.1"/>
</dbReference>
<dbReference type="InterPro" id="IPR013094">
    <property type="entry name" value="AB_hydrolase_3"/>
</dbReference>
<dbReference type="GO" id="GO:0016787">
    <property type="term" value="F:hydrolase activity"/>
    <property type="evidence" value="ECO:0007669"/>
    <property type="project" value="UniProtKB-KW"/>
</dbReference>
<protein>
    <submittedName>
        <fullName evidence="3">Alpha/beta hydrolase</fullName>
    </submittedName>
</protein>
<comment type="caution">
    <text evidence="3">The sequence shown here is derived from an EMBL/GenBank/DDBJ whole genome shotgun (WGS) entry which is preliminary data.</text>
</comment>
<organism evidence="3 4">
    <name type="scientific">Cellulomonas alba</name>
    <dbReference type="NCBI Taxonomy" id="3053467"/>
    <lineage>
        <taxon>Bacteria</taxon>
        <taxon>Bacillati</taxon>
        <taxon>Actinomycetota</taxon>
        <taxon>Actinomycetes</taxon>
        <taxon>Micrococcales</taxon>
        <taxon>Cellulomonadaceae</taxon>
        <taxon>Cellulomonas</taxon>
    </lineage>
</organism>
<evidence type="ECO:0000313" key="3">
    <source>
        <dbReference type="EMBL" id="MDM7855830.1"/>
    </source>
</evidence>
<proteinExistence type="predicted"/>
<feature type="domain" description="Alpha/beta hydrolase fold-3" evidence="2">
    <location>
        <begin position="90"/>
        <end position="297"/>
    </location>
</feature>
<name>A0ABT7SI16_9CELL</name>
<keyword evidence="1 3" id="KW-0378">Hydrolase</keyword>
<dbReference type="InterPro" id="IPR029058">
    <property type="entry name" value="AB_hydrolase_fold"/>
</dbReference>
<accession>A0ABT7SI16</accession>
<dbReference type="InterPro" id="IPR050300">
    <property type="entry name" value="GDXG_lipolytic_enzyme"/>
</dbReference>
<dbReference type="Proteomes" id="UP001529338">
    <property type="component" value="Unassembled WGS sequence"/>
</dbReference>
<dbReference type="EMBL" id="JAUCGQ010000002">
    <property type="protein sequence ID" value="MDM7855830.1"/>
    <property type="molecule type" value="Genomic_DNA"/>
</dbReference>